<keyword evidence="1" id="KW-1133">Transmembrane helix</keyword>
<organism evidence="2 3">
    <name type="scientific">Defluviicoccus vanus</name>
    <dbReference type="NCBI Taxonomy" id="111831"/>
    <lineage>
        <taxon>Bacteria</taxon>
        <taxon>Pseudomonadati</taxon>
        <taxon>Pseudomonadota</taxon>
        <taxon>Alphaproteobacteria</taxon>
        <taxon>Rhodospirillales</taxon>
        <taxon>Rhodospirillaceae</taxon>
        <taxon>Defluviicoccus</taxon>
    </lineage>
</organism>
<keyword evidence="2" id="KW-0614">Plasmid</keyword>
<keyword evidence="1" id="KW-0812">Transmembrane</keyword>
<dbReference type="EMBL" id="CP053924">
    <property type="protein sequence ID" value="QNT71490.1"/>
    <property type="molecule type" value="Genomic_DNA"/>
</dbReference>
<geneLocation type="plasmid" evidence="2 3">
    <name>unnamed</name>
</geneLocation>
<gene>
    <name evidence="2" type="ORF">HQ394_19355</name>
</gene>
<dbReference type="KEGG" id="dvn:HQ394_19355"/>
<accession>A0A7H1N704</accession>
<dbReference type="Proteomes" id="UP000516369">
    <property type="component" value="Plasmid unnamed"/>
</dbReference>
<evidence type="ECO:0000256" key="1">
    <source>
        <dbReference type="SAM" id="Phobius"/>
    </source>
</evidence>
<proteinExistence type="predicted"/>
<reference evidence="2 3" key="1">
    <citation type="submission" date="2020-05" db="EMBL/GenBank/DDBJ databases">
        <title>Complete closed genome sequence of Defluviicoccus vanus.</title>
        <authorList>
            <person name="Bessarab I."/>
            <person name="Arumugam K."/>
            <person name="Maszenan A.M."/>
            <person name="Seviour R.J."/>
            <person name="Williams R.B."/>
        </authorList>
    </citation>
    <scope>NUCLEOTIDE SEQUENCE [LARGE SCALE GENOMIC DNA]</scope>
    <source>
        <strain evidence="2 3">Ben 114</strain>
        <plasmid evidence="2 3">unnamed</plasmid>
    </source>
</reference>
<evidence type="ECO:0000313" key="2">
    <source>
        <dbReference type="EMBL" id="QNT71490.1"/>
    </source>
</evidence>
<dbReference type="AlphaFoldDB" id="A0A7H1N704"/>
<keyword evidence="1" id="KW-0472">Membrane</keyword>
<name>A0A7H1N704_9PROT</name>
<protein>
    <submittedName>
        <fullName evidence="2">Uncharacterized protein</fullName>
    </submittedName>
</protein>
<keyword evidence="3" id="KW-1185">Reference proteome</keyword>
<feature type="transmembrane region" description="Helical" evidence="1">
    <location>
        <begin position="20"/>
        <end position="40"/>
    </location>
</feature>
<sequence>MALAIIGGSARNQRQFLLTFAANGGATMLTLAASLLANLASRSPSERFAHALCQ</sequence>
<evidence type="ECO:0000313" key="3">
    <source>
        <dbReference type="Proteomes" id="UP000516369"/>
    </source>
</evidence>